<proteinExistence type="predicted"/>
<reference evidence="2 3" key="1">
    <citation type="journal article" date="2023" name="BMC Biol.">
        <title>The compact genome of the sponge Oopsacas minuta (Hexactinellida) is lacking key metazoan core genes.</title>
        <authorList>
            <person name="Santini S."/>
            <person name="Schenkelaars Q."/>
            <person name="Jourda C."/>
            <person name="Duchesne M."/>
            <person name="Belahbib H."/>
            <person name="Rocher C."/>
            <person name="Selva M."/>
            <person name="Riesgo A."/>
            <person name="Vervoort M."/>
            <person name="Leys S.P."/>
            <person name="Kodjabachian L."/>
            <person name="Le Bivic A."/>
            <person name="Borchiellini C."/>
            <person name="Claverie J.M."/>
            <person name="Renard E."/>
        </authorList>
    </citation>
    <scope>NUCLEOTIDE SEQUENCE [LARGE SCALE GENOMIC DNA]</scope>
    <source>
        <strain evidence="2">SPO-2</strain>
    </source>
</reference>
<dbReference type="EMBL" id="JAKMXF010000111">
    <property type="protein sequence ID" value="KAI6657320.1"/>
    <property type="molecule type" value="Genomic_DNA"/>
</dbReference>
<accession>A0AAV7K8K3</accession>
<keyword evidence="1" id="KW-0175">Coiled coil</keyword>
<dbReference type="AlphaFoldDB" id="A0AAV7K8K3"/>
<comment type="caution">
    <text evidence="2">The sequence shown here is derived from an EMBL/GenBank/DDBJ whole genome shotgun (WGS) entry which is preliminary data.</text>
</comment>
<name>A0AAV7K8K3_9METZ</name>
<keyword evidence="3" id="KW-1185">Reference proteome</keyword>
<sequence>MEHQKTTVKYATEFPYLNDKDIHSLKLDIVYRILSTVKATDSEVELIKRKRRNLQKSHFKQKKDFDIKTCIEDIGRKLSDLEKEKNELIKRRIELIEEIDLYKMCCN</sequence>
<protein>
    <recommendedName>
        <fullName evidence="4">BZIP domain-containing protein</fullName>
    </recommendedName>
</protein>
<organism evidence="2 3">
    <name type="scientific">Oopsacas minuta</name>
    <dbReference type="NCBI Taxonomy" id="111878"/>
    <lineage>
        <taxon>Eukaryota</taxon>
        <taxon>Metazoa</taxon>
        <taxon>Porifera</taxon>
        <taxon>Hexactinellida</taxon>
        <taxon>Hexasterophora</taxon>
        <taxon>Lyssacinosida</taxon>
        <taxon>Leucopsacidae</taxon>
        <taxon>Oopsacas</taxon>
    </lineage>
</organism>
<evidence type="ECO:0008006" key="4">
    <source>
        <dbReference type="Google" id="ProtNLM"/>
    </source>
</evidence>
<evidence type="ECO:0000256" key="1">
    <source>
        <dbReference type="SAM" id="Coils"/>
    </source>
</evidence>
<gene>
    <name evidence="2" type="ORF">LOD99_68</name>
</gene>
<evidence type="ECO:0000313" key="3">
    <source>
        <dbReference type="Proteomes" id="UP001165289"/>
    </source>
</evidence>
<dbReference type="Proteomes" id="UP001165289">
    <property type="component" value="Unassembled WGS sequence"/>
</dbReference>
<evidence type="ECO:0000313" key="2">
    <source>
        <dbReference type="EMBL" id="KAI6657320.1"/>
    </source>
</evidence>
<feature type="coiled-coil region" evidence="1">
    <location>
        <begin position="71"/>
        <end position="98"/>
    </location>
</feature>